<dbReference type="SUPFAM" id="SSF54060">
    <property type="entry name" value="His-Me finger endonucleases"/>
    <property type="match status" value="1"/>
</dbReference>
<organism evidence="1">
    <name type="scientific">Myoviridae sp. ctNQr16</name>
    <dbReference type="NCBI Taxonomy" id="2826644"/>
    <lineage>
        <taxon>Viruses</taxon>
        <taxon>Duplodnaviria</taxon>
        <taxon>Heunggongvirae</taxon>
        <taxon>Uroviricota</taxon>
        <taxon>Caudoviricetes</taxon>
    </lineage>
</organism>
<name>A0A8S5MBQ8_9CAUD</name>
<dbReference type="EMBL" id="BK014863">
    <property type="protein sequence ID" value="DAD79363.1"/>
    <property type="molecule type" value="Genomic_DNA"/>
</dbReference>
<protein>
    <submittedName>
        <fullName evidence="1">PROTEIN/DNA Complex catalytic motif, Helix-turn-helix DNA</fullName>
    </submittedName>
</protein>
<reference evidence="1" key="1">
    <citation type="journal article" date="2021" name="Proc. Natl. Acad. Sci. U.S.A.">
        <title>A Catalog of Tens of Thousands of Viruses from Human Metagenomes Reveals Hidden Associations with Chronic Diseases.</title>
        <authorList>
            <person name="Tisza M.J."/>
            <person name="Buck C.B."/>
        </authorList>
    </citation>
    <scope>NUCLEOTIDE SEQUENCE</scope>
    <source>
        <strain evidence="1">CtNQr16</strain>
    </source>
</reference>
<proteinExistence type="predicted"/>
<dbReference type="Gene3D" id="3.90.75.20">
    <property type="match status" value="1"/>
</dbReference>
<sequence length="177" mass="20748">MDVRVNEPANYWHLINLPGNNQYEISIDGKVRKTFKNGKKKMLTPFRRKNKRNLFVKITIDGKAKDYTVFKLLVNTFVNEIPKGKVPYHKDLSIWNNHRDNIGFITREELGKLTARMSGKRKPVIKIDEAGRIVETYVSVREAGIRNNMSYQTIADRCHNRIKKPFALDGYNYQFEE</sequence>
<accession>A0A8S5MBQ8</accession>
<dbReference type="InterPro" id="IPR044925">
    <property type="entry name" value="His-Me_finger_sf"/>
</dbReference>
<evidence type="ECO:0000313" key="1">
    <source>
        <dbReference type="EMBL" id="DAD79363.1"/>
    </source>
</evidence>